<dbReference type="OrthoDB" id="1933717at2759"/>
<dbReference type="InterPro" id="IPR036291">
    <property type="entry name" value="NAD(P)-bd_dom_sf"/>
</dbReference>
<evidence type="ECO:0000256" key="3">
    <source>
        <dbReference type="ARBA" id="ARBA00023002"/>
    </source>
</evidence>
<dbReference type="Proteomes" id="UP000007799">
    <property type="component" value="Unassembled WGS sequence"/>
</dbReference>
<dbReference type="InterPro" id="IPR002347">
    <property type="entry name" value="SDR_fam"/>
</dbReference>
<dbReference type="RefSeq" id="XP_004998312.1">
    <property type="nucleotide sequence ID" value="XM_004998255.1"/>
</dbReference>
<dbReference type="PANTHER" id="PTHR43963">
    <property type="entry name" value="CARBONYL REDUCTASE 1-RELATED"/>
    <property type="match status" value="1"/>
</dbReference>
<protein>
    <submittedName>
        <fullName evidence="5">Short-chain dehydrogenase/reductase SDR</fullName>
    </submittedName>
</protein>
<evidence type="ECO:0000256" key="4">
    <source>
        <dbReference type="RuleBase" id="RU000363"/>
    </source>
</evidence>
<dbReference type="PANTHER" id="PTHR43963:SF6">
    <property type="entry name" value="CHAIN DEHYDROGENASE FAMILY PROTEIN, PUTATIVE (AFU_ORTHOLOGUE AFUA_3G15350)-RELATED"/>
    <property type="match status" value="1"/>
</dbReference>
<dbReference type="GeneID" id="16078907"/>
<accession>F2TXM8</accession>
<dbReference type="eggNOG" id="KOG1208">
    <property type="taxonomic scope" value="Eukaryota"/>
</dbReference>
<dbReference type="InParanoid" id="F2TXM8"/>
<proteinExistence type="inferred from homology"/>
<keyword evidence="3" id="KW-0560">Oxidoreductase</keyword>
<dbReference type="SUPFAM" id="SSF51735">
    <property type="entry name" value="NAD(P)-binding Rossmann-fold domains"/>
    <property type="match status" value="1"/>
</dbReference>
<sequence>MTVSLVTGGNRGIGLAICKALVERSKDNVVWMGARNPERAAEALATWKSSGVDESARERVHLVQLDVTDQASVDAAAAYFKAHDVTLDVLVNNAGVALDLPWSKHPPTAATCDTTMAVNVRGVQRVFHAMRPLLAKDARVVNVSSGAGPMNMEKTSETRQATLLADDLTEDTLDTLVEEFSAEYKQAVDESAKASTTLPCASPTGWWLQAYGFSKAAVNALTHIWARDNKDLLVTCCTPGLVDTDMVASYTGSSTKKSPEEGAATPVWLATAPRQDIQNGRMYGNDCKLLPWQLHAYSPLTLHTQAGASKANS</sequence>
<dbReference type="FunCoup" id="F2TXM8">
    <property type="interactions" value="407"/>
</dbReference>
<dbReference type="Gene3D" id="3.40.50.720">
    <property type="entry name" value="NAD(P)-binding Rossmann-like Domain"/>
    <property type="match status" value="1"/>
</dbReference>
<dbReference type="PRINTS" id="PR00080">
    <property type="entry name" value="SDRFAMILY"/>
</dbReference>
<evidence type="ECO:0000313" key="6">
    <source>
        <dbReference type="Proteomes" id="UP000007799"/>
    </source>
</evidence>
<dbReference type="OMA" id="WMRKQGR"/>
<gene>
    <name evidence="5" type="ORF">PTSG_00844</name>
</gene>
<dbReference type="EMBL" id="GL832956">
    <property type="protein sequence ID" value="EGD76137.1"/>
    <property type="molecule type" value="Genomic_DNA"/>
</dbReference>
<evidence type="ECO:0000256" key="2">
    <source>
        <dbReference type="ARBA" id="ARBA00022857"/>
    </source>
</evidence>
<dbReference type="STRING" id="946362.F2TXM8"/>
<keyword evidence="6" id="KW-1185">Reference proteome</keyword>
<dbReference type="GO" id="GO:0016491">
    <property type="term" value="F:oxidoreductase activity"/>
    <property type="evidence" value="ECO:0007669"/>
    <property type="project" value="UniProtKB-KW"/>
</dbReference>
<name>F2TXM8_SALR5</name>
<organism evidence="6">
    <name type="scientific">Salpingoeca rosetta (strain ATCC 50818 / BSB-021)</name>
    <dbReference type="NCBI Taxonomy" id="946362"/>
    <lineage>
        <taxon>Eukaryota</taxon>
        <taxon>Choanoflagellata</taxon>
        <taxon>Craspedida</taxon>
        <taxon>Salpingoecidae</taxon>
        <taxon>Salpingoeca</taxon>
    </lineage>
</organism>
<reference evidence="5" key="1">
    <citation type="submission" date="2009-08" db="EMBL/GenBank/DDBJ databases">
        <title>Annotation of Salpingoeca rosetta.</title>
        <authorList>
            <consortium name="The Broad Institute Genome Sequencing Platform"/>
            <person name="Russ C."/>
            <person name="Cuomo C."/>
            <person name="Burger G."/>
            <person name="Gray M.W."/>
            <person name="Holland P.W.H."/>
            <person name="King N."/>
            <person name="Lang F.B.F."/>
            <person name="Roger A.J."/>
            <person name="Ruiz-Trillo I."/>
            <person name="Young S.K."/>
            <person name="Zeng Q."/>
            <person name="Gargeya S."/>
            <person name="Alvarado L."/>
            <person name="Berlin A."/>
            <person name="Chapman S.B."/>
            <person name="Chen Z."/>
            <person name="Freedman E."/>
            <person name="Gellesch M."/>
            <person name="Goldberg J."/>
            <person name="Griggs A."/>
            <person name="Gujja S."/>
            <person name="Heilman E."/>
            <person name="Heiman D."/>
            <person name="Howarth C."/>
            <person name="Mehta T."/>
            <person name="Neiman D."/>
            <person name="Pearson M."/>
            <person name="Roberts A."/>
            <person name="Saif S."/>
            <person name="Shea T."/>
            <person name="Shenoy N."/>
            <person name="Sisk P."/>
            <person name="Stolte C."/>
            <person name="Sykes S."/>
            <person name="White J."/>
            <person name="Yandava C."/>
            <person name="Haas B."/>
            <person name="Nusbaum C."/>
            <person name="Birren B."/>
        </authorList>
    </citation>
    <scope>NUCLEOTIDE SEQUENCE [LARGE SCALE GENOMIC DNA]</scope>
    <source>
        <strain evidence="5">ATCC 50818</strain>
    </source>
</reference>
<dbReference type="PRINTS" id="PR00081">
    <property type="entry name" value="GDHRDH"/>
</dbReference>
<evidence type="ECO:0000313" key="5">
    <source>
        <dbReference type="EMBL" id="EGD76137.1"/>
    </source>
</evidence>
<dbReference type="KEGG" id="sre:PTSG_00844"/>
<evidence type="ECO:0000256" key="1">
    <source>
        <dbReference type="ARBA" id="ARBA00006484"/>
    </source>
</evidence>
<comment type="similarity">
    <text evidence="1 4">Belongs to the short-chain dehydrogenases/reductases (SDR) family.</text>
</comment>
<keyword evidence="2" id="KW-0521">NADP</keyword>
<dbReference type="AlphaFoldDB" id="F2TXM8"/>
<dbReference type="Pfam" id="PF00106">
    <property type="entry name" value="adh_short"/>
    <property type="match status" value="1"/>
</dbReference>